<evidence type="ECO:0000313" key="2">
    <source>
        <dbReference type="EMBL" id="CRK95067.1"/>
    </source>
</evidence>
<reference evidence="2 3" key="1">
    <citation type="submission" date="2015-04" db="EMBL/GenBank/DDBJ databases">
        <authorList>
            <person name="Syromyatnikov M.Y."/>
            <person name="Popov V.N."/>
        </authorList>
    </citation>
    <scope>NUCLEOTIDE SEQUENCE [LARGE SCALE GENOMIC DNA]</scope>
</reference>
<feature type="transmembrane region" description="Helical" evidence="1">
    <location>
        <begin position="69"/>
        <end position="88"/>
    </location>
</feature>
<accession>A0A1J1I4E6</accession>
<gene>
    <name evidence="2" type="ORF">CLUMA_CG008545</name>
</gene>
<evidence type="ECO:0000313" key="3">
    <source>
        <dbReference type="Proteomes" id="UP000183832"/>
    </source>
</evidence>
<dbReference type="EMBL" id="CVRI01000040">
    <property type="protein sequence ID" value="CRK95067.1"/>
    <property type="molecule type" value="Genomic_DNA"/>
</dbReference>
<dbReference type="AlphaFoldDB" id="A0A1J1I4E6"/>
<keyword evidence="1" id="KW-0812">Transmembrane</keyword>
<keyword evidence="3" id="KW-1185">Reference proteome</keyword>
<sequence>MKKLVQKLLFDRESTLNDKKLWQLSQNYSKFECFVIFCFDGMLILSGILLMFVTTFVRVNEYRLPLNAYLIFLPIEGMSLNWAINYVFQLTTIGAAMIVFGSHTCVTLTIINQICFWIDVVIVEVERLAELLNNPDFNYELQKTSTSDCIKNIIDSSNACSIWHREISEALTACSIQ</sequence>
<evidence type="ECO:0000256" key="1">
    <source>
        <dbReference type="SAM" id="Phobius"/>
    </source>
</evidence>
<keyword evidence="1" id="KW-0472">Membrane</keyword>
<feature type="transmembrane region" description="Helical" evidence="1">
    <location>
        <begin position="34"/>
        <end position="57"/>
    </location>
</feature>
<name>A0A1J1I4E6_9DIPT</name>
<protein>
    <submittedName>
        <fullName evidence="2">CLUMA_CG008545, isoform A</fullName>
    </submittedName>
</protein>
<keyword evidence="1" id="KW-1133">Transmembrane helix</keyword>
<organism evidence="2 3">
    <name type="scientific">Clunio marinus</name>
    <dbReference type="NCBI Taxonomy" id="568069"/>
    <lineage>
        <taxon>Eukaryota</taxon>
        <taxon>Metazoa</taxon>
        <taxon>Ecdysozoa</taxon>
        <taxon>Arthropoda</taxon>
        <taxon>Hexapoda</taxon>
        <taxon>Insecta</taxon>
        <taxon>Pterygota</taxon>
        <taxon>Neoptera</taxon>
        <taxon>Endopterygota</taxon>
        <taxon>Diptera</taxon>
        <taxon>Nematocera</taxon>
        <taxon>Chironomoidea</taxon>
        <taxon>Chironomidae</taxon>
        <taxon>Clunio</taxon>
    </lineage>
</organism>
<dbReference type="Proteomes" id="UP000183832">
    <property type="component" value="Unassembled WGS sequence"/>
</dbReference>
<proteinExistence type="predicted"/>